<dbReference type="Pfam" id="PF02037">
    <property type="entry name" value="SAP"/>
    <property type="match status" value="1"/>
</dbReference>
<dbReference type="InterPro" id="IPR050667">
    <property type="entry name" value="PPR-containing_protein"/>
</dbReference>
<evidence type="ECO:0000256" key="2">
    <source>
        <dbReference type="SAM" id="MobiDB-lite"/>
    </source>
</evidence>
<evidence type="ECO:0000313" key="4">
    <source>
        <dbReference type="EMBL" id="KAK9868952.1"/>
    </source>
</evidence>
<dbReference type="SMART" id="SM00513">
    <property type="entry name" value="SAP"/>
    <property type="match status" value="1"/>
</dbReference>
<dbReference type="Proteomes" id="UP001485043">
    <property type="component" value="Unassembled WGS sequence"/>
</dbReference>
<dbReference type="Gene3D" id="1.10.720.30">
    <property type="entry name" value="SAP domain"/>
    <property type="match status" value="1"/>
</dbReference>
<dbReference type="InterPro" id="IPR011990">
    <property type="entry name" value="TPR-like_helical_dom_sf"/>
</dbReference>
<feature type="region of interest" description="Disordered" evidence="2">
    <location>
        <begin position="1"/>
        <end position="22"/>
    </location>
</feature>
<keyword evidence="1" id="KW-0677">Repeat</keyword>
<dbReference type="EMBL" id="JALJOV010000005">
    <property type="protein sequence ID" value="KAK9868952.1"/>
    <property type="molecule type" value="Genomic_DNA"/>
</dbReference>
<feature type="compositionally biased region" description="Basic and acidic residues" evidence="2">
    <location>
        <begin position="1"/>
        <end position="11"/>
    </location>
</feature>
<accession>A0AAW1TLJ5</accession>
<dbReference type="PANTHER" id="PTHR47939">
    <property type="entry name" value="MEMBRANE-ASSOCIATED SALT-INDUCIBLE PROTEIN-LIKE"/>
    <property type="match status" value="1"/>
</dbReference>
<dbReference type="PANTHER" id="PTHR47939:SF13">
    <property type="entry name" value="OS03G0201400 PROTEIN"/>
    <property type="match status" value="1"/>
</dbReference>
<evidence type="ECO:0000256" key="1">
    <source>
        <dbReference type="ARBA" id="ARBA00022737"/>
    </source>
</evidence>
<evidence type="ECO:0000259" key="3">
    <source>
        <dbReference type="SMART" id="SM00513"/>
    </source>
</evidence>
<protein>
    <recommendedName>
        <fullName evidence="3">SAP domain-containing protein</fullName>
    </recommendedName>
</protein>
<dbReference type="SUPFAM" id="SSF68906">
    <property type="entry name" value="SAP domain"/>
    <property type="match status" value="1"/>
</dbReference>
<dbReference type="InterPro" id="IPR036361">
    <property type="entry name" value="SAP_dom_sf"/>
</dbReference>
<sequence>MLDVHSSEARRMLGPCEEGPSGVTSQLCPLHSALRLHRASARALRRTFSSAVAARVTLDRAPGVPEPRLSEEERKRVLTGWRQQPAAAPVHTAHSDESAMERASYHRTLLQAAQSGNATSVEGTLHAMTAAGMPPGPKAYHALIFAHARAGNAAGALAAIRREYMAGIQPLPETYTTLMVALLAEGEMEQAEQVLQSVSRAQLPVFSCWTMLVSGLFKRGQMEHGQALLQQGVEGGLQPDGPVLEELIKCLCRKEMHGAAYKAVTETMKEYNVQPELKHVVPVVQLYAAAGQYDQARRLISDMSREHDAVSNIAVYNAFLKGAVDHRSAQAAQGRTAEGFSDQLMDLRGELAQVSLSPSLETFALLTELYVLAGDIKASTEAFLGTSGTGRSVRRSRATSFAQQSAVGKLITFLARQGQPDPLLAVLRAVDTDAQPLPVETMQDTDAEGRSFLTRWLPSWIQAQQPSAPSMPEGGLMQRHEELEQQRVIDGVLIGAGNCAITDDGAVISPSKMTVDQIRAELIARDLPIEGKRKEIYKRLQAARRAMPTDIIATQKQRAAKLQVKKTKAIATATQQQVEDDKEGGSKKKLVKLHVEQMVHGRLVKTWTQDKLMEEAALNPAPVRTEVVGADNASKPLSILAGERGDGEAIEADGDEEDAREFSLRQAKSNDPASPLMRLVSTFVNTAVSLKLQPTEADFRELLQVLDLDPSGVGIAKVVADMLLDADSYLSRDTVQQLQRTCIEVCLQGDRPLMAEQILKEAADRNYTMDFATQQQIEQAASRFRSTLA</sequence>
<evidence type="ECO:0000313" key="5">
    <source>
        <dbReference type="Proteomes" id="UP001485043"/>
    </source>
</evidence>
<name>A0AAW1TLJ5_9CHLO</name>
<proteinExistence type="predicted"/>
<dbReference type="Pfam" id="PF01535">
    <property type="entry name" value="PPR"/>
    <property type="match status" value="2"/>
</dbReference>
<gene>
    <name evidence="4" type="ORF">WJX84_008719</name>
</gene>
<dbReference type="InterPro" id="IPR002885">
    <property type="entry name" value="PPR_rpt"/>
</dbReference>
<keyword evidence="5" id="KW-1185">Reference proteome</keyword>
<organism evidence="4 5">
    <name type="scientific">Apatococcus fuscideae</name>
    <dbReference type="NCBI Taxonomy" id="2026836"/>
    <lineage>
        <taxon>Eukaryota</taxon>
        <taxon>Viridiplantae</taxon>
        <taxon>Chlorophyta</taxon>
        <taxon>core chlorophytes</taxon>
        <taxon>Trebouxiophyceae</taxon>
        <taxon>Chlorellales</taxon>
        <taxon>Chlorellaceae</taxon>
        <taxon>Apatococcus</taxon>
    </lineage>
</organism>
<dbReference type="InterPro" id="IPR003034">
    <property type="entry name" value="SAP_dom"/>
</dbReference>
<comment type="caution">
    <text evidence="4">The sequence shown here is derived from an EMBL/GenBank/DDBJ whole genome shotgun (WGS) entry which is preliminary data.</text>
</comment>
<reference evidence="4 5" key="1">
    <citation type="journal article" date="2024" name="Nat. Commun.">
        <title>Phylogenomics reveals the evolutionary origins of lichenization in chlorophyte algae.</title>
        <authorList>
            <person name="Puginier C."/>
            <person name="Libourel C."/>
            <person name="Otte J."/>
            <person name="Skaloud P."/>
            <person name="Haon M."/>
            <person name="Grisel S."/>
            <person name="Petersen M."/>
            <person name="Berrin J.G."/>
            <person name="Delaux P.M."/>
            <person name="Dal Grande F."/>
            <person name="Keller J."/>
        </authorList>
    </citation>
    <scope>NUCLEOTIDE SEQUENCE [LARGE SCALE GENOMIC DNA]</scope>
    <source>
        <strain evidence="4 5">SAG 2523</strain>
    </source>
</reference>
<dbReference type="Gene3D" id="1.25.40.10">
    <property type="entry name" value="Tetratricopeptide repeat domain"/>
    <property type="match status" value="2"/>
</dbReference>
<dbReference type="AlphaFoldDB" id="A0AAW1TLJ5"/>
<feature type="domain" description="SAP" evidence="3">
    <location>
        <begin position="510"/>
        <end position="544"/>
    </location>
</feature>